<dbReference type="HOGENOM" id="CLU_791472_0_0_12"/>
<dbReference type="Pfam" id="PF05714">
    <property type="entry name" value="PFam54_60"/>
    <property type="match status" value="1"/>
</dbReference>
<protein>
    <submittedName>
        <fullName evidence="2">Putative cytosolic protein</fullName>
    </submittedName>
</protein>
<evidence type="ECO:0000256" key="1">
    <source>
        <dbReference type="SAM" id="Coils"/>
    </source>
</evidence>
<gene>
    <name evidence="2" type="ORF">BCO_0027800</name>
</gene>
<dbReference type="Gene3D" id="1.10.3160.10">
    <property type="entry name" value="Bbcrasp-1"/>
    <property type="match status" value="1"/>
</dbReference>
<accession>W5SW53</accession>
<geneLocation type="plasmid" evidence="2 3">
    <name>unnamed</name>
</geneLocation>
<evidence type="ECO:0000313" key="3">
    <source>
        <dbReference type="Proteomes" id="UP000019330"/>
    </source>
</evidence>
<dbReference type="AlphaFoldDB" id="W5SW53"/>
<reference evidence="2" key="1">
    <citation type="submission" date="2013-04" db="EMBL/GenBank/DDBJ databases">
        <title>Comparative Genomics of Relapsing Fever Spirochetes.</title>
        <authorList>
            <person name="Schwan T.G."/>
            <person name="Raffel S.J."/>
            <person name="Porcella S.F."/>
            <person name="Martens C.A."/>
            <person name="Bruno D.P."/>
            <person name="Ricklefs S.M."/>
            <person name="Barbian K.B."/>
        </authorList>
    </citation>
    <scope>NUCLEOTIDE SEQUENCE</scope>
    <source>
        <strain evidence="2">Co53</strain>
        <plasmid evidence="2">unnamed</plasmid>
    </source>
</reference>
<keyword evidence="1" id="KW-0175">Coiled coil</keyword>
<dbReference type="InterPro" id="IPR008421">
    <property type="entry name" value="Borrelia_lipoprotein_PFam54/60"/>
</dbReference>
<keyword evidence="2" id="KW-0614">Plasmid</keyword>
<sequence>MITLKNKENILNHNFSFLISVISLITITNCKVAPSNDQRLDKTLREIESEKQIIVEAQIVKTNAEVEAKIKEIETQAEKEAQKIAEAEATIAEAIREEKQKISNSTEVEIQITKEELQKPNDKIVETKKQIIEMTQNLKQLIIAKLKLKAQATETILKIHTDSNWPEPNDHFGMTSKSNPNKDTRIFDVVNREYKHSHQFKTYLLNDEQSASDRKKIYLIFKYNKTKIQKYGEIFNHLIRANLNNNAKDIVNAIIDYAEIYFESALNRLNAKQNYLNSLTLETLNKLDKEFDNLEAEKQIFENYLTMLFDDYHNNQHNIKYGNDQDIINYMHNKEYEQKFYNSIKIMLNTNEKINKYLDTQYIN</sequence>
<dbReference type="EMBL" id="CP005746">
    <property type="protein sequence ID" value="AHH11170.1"/>
    <property type="molecule type" value="Genomic_DNA"/>
</dbReference>
<organism evidence="2">
    <name type="scientific">Borrelia coriaceae ATCC 43381</name>
    <dbReference type="NCBI Taxonomy" id="1408429"/>
    <lineage>
        <taxon>Bacteria</taxon>
        <taxon>Pseudomonadati</taxon>
        <taxon>Spirochaetota</taxon>
        <taxon>Spirochaetia</taxon>
        <taxon>Spirochaetales</taxon>
        <taxon>Borreliaceae</taxon>
        <taxon>Borrelia</taxon>
    </lineage>
</organism>
<name>W5SW53_9SPIR</name>
<feature type="coiled-coil region" evidence="1">
    <location>
        <begin position="63"/>
        <end position="104"/>
    </location>
</feature>
<keyword evidence="3" id="KW-1185">Reference proteome</keyword>
<feature type="coiled-coil region" evidence="1">
    <location>
        <begin position="277"/>
        <end position="304"/>
    </location>
</feature>
<dbReference type="Proteomes" id="UP000019330">
    <property type="component" value="Plasmid unnamed"/>
</dbReference>
<proteinExistence type="predicted"/>
<evidence type="ECO:0000313" key="2">
    <source>
        <dbReference type="EMBL" id="AHH11170.1"/>
    </source>
</evidence>